<evidence type="ECO:0000313" key="1">
    <source>
        <dbReference type="EMBL" id="DAD55830.1"/>
    </source>
</evidence>
<organism evidence="1">
    <name type="scientific">Bacteriophage sp</name>
    <dbReference type="NCBI Taxonomy" id="38018"/>
    <lineage>
        <taxon>Viruses</taxon>
    </lineage>
</organism>
<dbReference type="EMBL" id="BK029940">
    <property type="protein sequence ID" value="DAD55830.1"/>
    <property type="molecule type" value="Genomic_DNA"/>
</dbReference>
<accession>A0A8D9PER5</accession>
<protein>
    <submittedName>
        <fullName evidence="1">Uncharacterized protein</fullName>
    </submittedName>
</protein>
<sequence>MPKSRMARNFKARKGISRNYTLLARQKEFPKLTCKKNLPTPDTKDSDNPNDVKYILKENDTQCAIFSTELKSQDNHKNPLYLIVGALTGALLLTDKEIEEYFDLTPMIDKKLTLKDAPYKNTGVKIEYDTGDIPTDIVDFKDAPEK</sequence>
<proteinExistence type="predicted"/>
<name>A0A8D9PER5_9VIRU</name>
<reference evidence="1" key="1">
    <citation type="journal article" date="2021" name="Proc. Natl. Acad. Sci. U.S.A.">
        <title>A Catalog of Tens of Thousands of Viruses from Human Metagenomes Reveals Hidden Associations with Chronic Diseases.</title>
        <authorList>
            <person name="Tisza M.J."/>
            <person name="Buck C.B."/>
        </authorList>
    </citation>
    <scope>NUCLEOTIDE SEQUENCE</scope>
    <source>
        <strain evidence="1">CtOZu12</strain>
    </source>
</reference>